<evidence type="ECO:0000256" key="12">
    <source>
        <dbReference type="ARBA" id="ARBA00023055"/>
    </source>
</evidence>
<name>A0A9Q1BN67_HOLLE</name>
<dbReference type="InterPro" id="IPR023214">
    <property type="entry name" value="HAD_sf"/>
</dbReference>
<keyword evidence="7 16" id="KW-0547">Nucleotide-binding</keyword>
<evidence type="ECO:0000256" key="19">
    <source>
        <dbReference type="SAM" id="MobiDB-lite"/>
    </source>
</evidence>
<evidence type="ECO:0000256" key="11">
    <source>
        <dbReference type="ARBA" id="ARBA00022989"/>
    </source>
</evidence>
<dbReference type="FunFam" id="3.40.1110.10:FF:000188">
    <property type="entry name" value="Phospholipid-transporting ATPase"/>
    <property type="match status" value="1"/>
</dbReference>
<dbReference type="InterPro" id="IPR036412">
    <property type="entry name" value="HAD-like_sf"/>
</dbReference>
<feature type="binding site" evidence="16">
    <location>
        <position position="388"/>
    </location>
    <ligand>
        <name>ATP</name>
        <dbReference type="ChEBI" id="CHEBI:30616"/>
    </ligand>
</feature>
<feature type="binding site" evidence="16">
    <location>
        <position position="490"/>
    </location>
    <ligand>
        <name>ATP</name>
        <dbReference type="ChEBI" id="CHEBI:30616"/>
    </ligand>
</feature>
<sequence length="1193" mass="135911">MEEDVVDQRIVKANDRTFNSQFRYKNNYIKTSKYNALTFLPVNLFEQSRRIANFYFFVLLVLQLIPQISSLSPVTTALPLIFVLAVSAVKDGIDDLKRHISDNQVNNRKSDILSGGALVSTEWQNVQVGDIIKLQNNDFVAADILLLSSSEPHSLVYIETAELDGETNLKVRQALTETAKLGEDLEKLGSFNGKITCEKPNNKLDRFEGKMEWEGEEFSLSNEQILLRGCRLRNSQWCYGIVIFAGKDTKLMQNSGKTTFKRTSIDRMMNKLVIFIFCFLILMCLICTICSLIWEINYGSHFQDYLPWAESGPGLIAFLIFFSYIILLNTVVPISLYVTVELIRLFQSFWINWDVRMYFDENNTPSKARSTTLNEELGQIQYVFSDKTGTLTQNKMAFNKASIAGRKFGELKDADGEVIEINDEVPCVDFSDNKYYEPHFKFYDEDLLQAIKRGDLQAWLFFRVLCLCHTVMCEVKDDGELEYQAQSPDEAALVSAARNFGFVFKGRTPTSITLEVDGQEDQYDLLHILDFNNVRKRMSVIVQQGSKIKLFCKGADNVIFERINKESEQLKEMTLQHLSDFAGEGLRTLCLAMKEIDNDFYNQWRKRFHAASIAVEGREEKMDKVFEEIEKDLTLIGATAIEDKLQDGVPVAIENLHKANIKLWVLTGDKQETAINIGYSCNLLNEEMKEIFIIDQIDEEGAKEAMRNALNKIRDVIGKAKKEDEELLDDDASVNSKDIDDLGEHCSFALVISGAALAHVLDSDASAEFVEAACYCKTVICCRVTPLQKANVVDLVKKSKKAVTLAIGDGANDVSMIKTAHIGVGISGQEGMQAVLASDFAFAHFTYLERLLLVHGRWSYLRMCKFLSYFFYKNFAFTLCHFWYAFFCGFSAMTVYDEWFITVYNIFFTSMPVIALGIFDQDVSDDMSIRHPELYKPGQTNKFFNYYVFAGSLLEGFVTSLIIFFIPYGAFYEESFSNGIPSDSQLLFGCITSAILVTIVNLRIAIDTEFWNIFTHAVIWASIIVYWVFIFLVYSPFLYEPIQTAFTFVGVPQMMVRLPTFWFSLILCCVILLLPVLGKRAMHMDIFPAPSHQVRLKQRQEKEKPSNTIELKDVRPLGSFRSFRTKSGKKRPASARSGYAFAHQYGFGDMILSGKNMRKKKRKSDEKNGEKVKEVKIIDNDSETKTSKNDPSV</sequence>
<comment type="cofactor">
    <cofactor evidence="1 17">
        <name>Mg(2+)</name>
        <dbReference type="ChEBI" id="CHEBI:18420"/>
    </cofactor>
</comment>
<dbReference type="NCBIfam" id="TIGR01494">
    <property type="entry name" value="ATPase_P-type"/>
    <property type="match status" value="1"/>
</dbReference>
<proteinExistence type="inferred from homology"/>
<dbReference type="GO" id="GO:0000287">
    <property type="term" value="F:magnesium ion binding"/>
    <property type="evidence" value="ECO:0007669"/>
    <property type="project" value="UniProtKB-UniRule"/>
</dbReference>
<keyword evidence="5 18" id="KW-0812">Transmembrane</keyword>
<dbReference type="AlphaFoldDB" id="A0A9Q1BN67"/>
<feature type="transmembrane region" description="Helical" evidence="18">
    <location>
        <begin position="1059"/>
        <end position="1077"/>
    </location>
</feature>
<dbReference type="CDD" id="cd02073">
    <property type="entry name" value="P-type_ATPase_APLT_Dnf-like"/>
    <property type="match status" value="1"/>
</dbReference>
<keyword evidence="9 17" id="KW-0460">Magnesium</keyword>
<dbReference type="GO" id="GO:0005524">
    <property type="term" value="F:ATP binding"/>
    <property type="evidence" value="ECO:0007669"/>
    <property type="project" value="UniProtKB-UniRule"/>
</dbReference>
<dbReference type="Gene3D" id="3.40.50.1000">
    <property type="entry name" value="HAD superfamily/HAD-like"/>
    <property type="match status" value="1"/>
</dbReference>
<comment type="similarity">
    <text evidence="3 18">Belongs to the cation transport ATPase (P-type) (TC 3.A.3) family. Type IV subfamily.</text>
</comment>
<evidence type="ECO:0000256" key="9">
    <source>
        <dbReference type="ARBA" id="ARBA00022842"/>
    </source>
</evidence>
<dbReference type="InterPro" id="IPR008250">
    <property type="entry name" value="ATPase_P-typ_transduc_dom_A_sf"/>
</dbReference>
<evidence type="ECO:0000313" key="23">
    <source>
        <dbReference type="Proteomes" id="UP001152320"/>
    </source>
</evidence>
<feature type="binding site" evidence="17">
    <location>
        <position position="388"/>
    </location>
    <ligand>
        <name>Mg(2+)</name>
        <dbReference type="ChEBI" id="CHEBI:18420"/>
    </ligand>
</feature>
<feature type="binding site" evidence="16">
    <location>
        <position position="669"/>
    </location>
    <ligand>
        <name>ATP</name>
        <dbReference type="ChEBI" id="CHEBI:30616"/>
    </ligand>
</feature>
<dbReference type="InterPro" id="IPR032631">
    <property type="entry name" value="P-type_ATPase_N"/>
</dbReference>
<protein>
    <recommendedName>
        <fullName evidence="18">Phospholipid-transporting ATPase</fullName>
        <ecNumber evidence="18">7.6.2.1</ecNumber>
    </recommendedName>
</protein>
<dbReference type="InterPro" id="IPR006539">
    <property type="entry name" value="P-type_ATPase_IV"/>
</dbReference>
<dbReference type="Pfam" id="PF16212">
    <property type="entry name" value="PhoLip_ATPase_C"/>
    <property type="match status" value="1"/>
</dbReference>
<dbReference type="InterPro" id="IPR023299">
    <property type="entry name" value="ATPase_P-typ_cyto_dom_N"/>
</dbReference>
<evidence type="ECO:0000256" key="16">
    <source>
        <dbReference type="PIRSR" id="PIRSR606539-2"/>
    </source>
</evidence>
<feature type="transmembrane region" description="Helical" evidence="18">
    <location>
        <begin position="51"/>
        <end position="68"/>
    </location>
</feature>
<feature type="domain" description="P-type ATPase N-terminal" evidence="20">
    <location>
        <begin position="11"/>
        <end position="76"/>
    </location>
</feature>
<feature type="transmembrane region" description="Helical" evidence="18">
    <location>
        <begin position="272"/>
        <end position="294"/>
    </location>
</feature>
<dbReference type="PANTHER" id="PTHR24092:SF190">
    <property type="entry name" value="PHOSPHOLIPID-TRANSPORTING ATPASE"/>
    <property type="match status" value="1"/>
</dbReference>
<dbReference type="GO" id="GO:0016887">
    <property type="term" value="F:ATP hydrolysis activity"/>
    <property type="evidence" value="ECO:0007669"/>
    <property type="project" value="InterPro"/>
</dbReference>
<dbReference type="Pfam" id="PF16209">
    <property type="entry name" value="PhoLip_ATPase_N"/>
    <property type="match status" value="1"/>
</dbReference>
<gene>
    <name evidence="22" type="ORF">HOLleu_29237</name>
</gene>
<feature type="active site" description="4-aspartylphosphate intermediate" evidence="15">
    <location>
        <position position="386"/>
    </location>
</feature>
<dbReference type="Pfam" id="PF13246">
    <property type="entry name" value="Cation_ATPase"/>
    <property type="match status" value="1"/>
</dbReference>
<feature type="binding site" evidence="17">
    <location>
        <position position="813"/>
    </location>
    <ligand>
        <name>Mg(2+)</name>
        <dbReference type="ChEBI" id="CHEBI:18420"/>
    </ligand>
</feature>
<evidence type="ECO:0000256" key="15">
    <source>
        <dbReference type="PIRSR" id="PIRSR606539-1"/>
    </source>
</evidence>
<reference evidence="22" key="1">
    <citation type="submission" date="2021-10" db="EMBL/GenBank/DDBJ databases">
        <title>Tropical sea cucumber genome reveals ecological adaptation and Cuvierian tubules defense mechanism.</title>
        <authorList>
            <person name="Chen T."/>
        </authorList>
    </citation>
    <scope>NUCLEOTIDE SEQUENCE</scope>
    <source>
        <strain evidence="22">Nanhai2018</strain>
        <tissue evidence="22">Muscle</tissue>
    </source>
</reference>
<evidence type="ECO:0000313" key="22">
    <source>
        <dbReference type="EMBL" id="KAJ8029762.1"/>
    </source>
</evidence>
<dbReference type="Gene3D" id="3.40.1110.10">
    <property type="entry name" value="Calcium-transporting ATPase, cytoplasmic domain N"/>
    <property type="match status" value="1"/>
</dbReference>
<dbReference type="SUPFAM" id="SSF81665">
    <property type="entry name" value="Calcium ATPase, transmembrane domain M"/>
    <property type="match status" value="1"/>
</dbReference>
<dbReference type="GO" id="GO:0005802">
    <property type="term" value="C:trans-Golgi network"/>
    <property type="evidence" value="ECO:0007669"/>
    <property type="project" value="TreeGrafter"/>
</dbReference>
<evidence type="ECO:0000256" key="3">
    <source>
        <dbReference type="ARBA" id="ARBA00008109"/>
    </source>
</evidence>
<dbReference type="PRINTS" id="PR00119">
    <property type="entry name" value="CATATPASE"/>
</dbReference>
<feature type="binding site" evidence="16">
    <location>
        <position position="783"/>
    </location>
    <ligand>
        <name>ATP</name>
        <dbReference type="ChEBI" id="CHEBI:30616"/>
    </ligand>
</feature>
<dbReference type="PROSITE" id="PS00154">
    <property type="entry name" value="ATPASE_E1_E2"/>
    <property type="match status" value="1"/>
</dbReference>
<feature type="binding site" evidence="16">
    <location>
        <position position="667"/>
    </location>
    <ligand>
        <name>ATP</name>
        <dbReference type="ChEBI" id="CHEBI:30616"/>
    </ligand>
</feature>
<feature type="transmembrane region" description="Helical" evidence="18">
    <location>
        <begin position="314"/>
        <end position="338"/>
    </location>
</feature>
<dbReference type="SFLD" id="SFLDS00003">
    <property type="entry name" value="Haloacid_Dehalogenase"/>
    <property type="match status" value="1"/>
</dbReference>
<evidence type="ECO:0000256" key="1">
    <source>
        <dbReference type="ARBA" id="ARBA00001946"/>
    </source>
</evidence>
<feature type="binding site" evidence="16">
    <location>
        <position position="587"/>
    </location>
    <ligand>
        <name>ATP</name>
        <dbReference type="ChEBI" id="CHEBI:30616"/>
    </ligand>
</feature>
<dbReference type="GO" id="GO:0007030">
    <property type="term" value="P:Golgi organization"/>
    <property type="evidence" value="ECO:0007669"/>
    <property type="project" value="TreeGrafter"/>
</dbReference>
<dbReference type="PANTHER" id="PTHR24092">
    <property type="entry name" value="PROBABLE PHOSPHOLIPID-TRANSPORTING ATPASE"/>
    <property type="match status" value="1"/>
</dbReference>
<dbReference type="SFLD" id="SFLDG00002">
    <property type="entry name" value="C1.7:_P-type_atpase_like"/>
    <property type="match status" value="1"/>
</dbReference>
<dbReference type="FunFam" id="3.40.50.1000:FF:000014">
    <property type="entry name" value="Phospholipid-transporting ATPase"/>
    <property type="match status" value="1"/>
</dbReference>
<evidence type="ECO:0000259" key="20">
    <source>
        <dbReference type="Pfam" id="PF16209"/>
    </source>
</evidence>
<dbReference type="InterPro" id="IPR032630">
    <property type="entry name" value="P_typ_ATPase_c"/>
</dbReference>
<dbReference type="GO" id="GO:0045332">
    <property type="term" value="P:phospholipid translocation"/>
    <property type="evidence" value="ECO:0007669"/>
    <property type="project" value="TreeGrafter"/>
</dbReference>
<accession>A0A9Q1BN67</accession>
<feature type="binding site" evidence="17">
    <location>
        <position position="386"/>
    </location>
    <ligand>
        <name>Mg(2+)</name>
        <dbReference type="ChEBI" id="CHEBI:18420"/>
    </ligand>
</feature>
<dbReference type="SUPFAM" id="SSF81660">
    <property type="entry name" value="Metal cation-transporting ATPase, ATP-binding domain N"/>
    <property type="match status" value="1"/>
</dbReference>
<evidence type="ECO:0000256" key="10">
    <source>
        <dbReference type="ARBA" id="ARBA00022967"/>
    </source>
</evidence>
<dbReference type="InterPro" id="IPR044492">
    <property type="entry name" value="P_typ_ATPase_HD_dom"/>
</dbReference>
<feature type="transmembrane region" description="Helical" evidence="18">
    <location>
        <begin position="986"/>
        <end position="1006"/>
    </location>
</feature>
<dbReference type="NCBIfam" id="TIGR01652">
    <property type="entry name" value="ATPase-Plipid"/>
    <property type="match status" value="1"/>
</dbReference>
<evidence type="ECO:0000256" key="17">
    <source>
        <dbReference type="PIRSR" id="PIRSR606539-3"/>
    </source>
</evidence>
<keyword evidence="10 18" id="KW-1278">Translocase</keyword>
<feature type="binding site" evidence="16">
    <location>
        <position position="386"/>
    </location>
    <ligand>
        <name>ATP</name>
        <dbReference type="ChEBI" id="CHEBI:30616"/>
    </ligand>
</feature>
<evidence type="ECO:0000256" key="6">
    <source>
        <dbReference type="ARBA" id="ARBA00022723"/>
    </source>
</evidence>
<evidence type="ECO:0000256" key="18">
    <source>
        <dbReference type="RuleBase" id="RU362033"/>
    </source>
</evidence>
<dbReference type="SUPFAM" id="SSF56784">
    <property type="entry name" value="HAD-like"/>
    <property type="match status" value="1"/>
</dbReference>
<keyword evidence="12" id="KW-0445">Lipid transport</keyword>
<keyword evidence="8 16" id="KW-0067">ATP-binding</keyword>
<feature type="domain" description="P-type ATPase C-terminal" evidence="21">
    <location>
        <begin position="835"/>
        <end position="1088"/>
    </location>
</feature>
<feature type="transmembrane region" description="Helical" evidence="18">
    <location>
        <begin position="1018"/>
        <end position="1039"/>
    </location>
</feature>
<feature type="binding site" evidence="17">
    <location>
        <position position="809"/>
    </location>
    <ligand>
        <name>Mg(2+)</name>
        <dbReference type="ChEBI" id="CHEBI:18420"/>
    </ligand>
</feature>
<keyword evidence="23" id="KW-1185">Reference proteome</keyword>
<feature type="transmembrane region" description="Helical" evidence="18">
    <location>
        <begin position="944"/>
        <end position="966"/>
    </location>
</feature>
<feature type="binding site" evidence="16">
    <location>
        <position position="387"/>
    </location>
    <ligand>
        <name>ATP</name>
        <dbReference type="ChEBI" id="CHEBI:30616"/>
    </ligand>
</feature>
<dbReference type="Gene3D" id="2.70.150.10">
    <property type="entry name" value="Calcium-transporting ATPase, cytoplasmic transduction domain A"/>
    <property type="match status" value="1"/>
</dbReference>
<feature type="binding site" evidence="16">
    <location>
        <position position="553"/>
    </location>
    <ligand>
        <name>ATP</name>
        <dbReference type="ChEBI" id="CHEBI:30616"/>
    </ligand>
</feature>
<feature type="transmembrane region" description="Helical" evidence="18">
    <location>
        <begin position="866"/>
        <end position="887"/>
    </location>
</feature>
<evidence type="ECO:0000256" key="5">
    <source>
        <dbReference type="ARBA" id="ARBA00022692"/>
    </source>
</evidence>
<feature type="binding site" evidence="16">
    <location>
        <position position="813"/>
    </location>
    <ligand>
        <name>ATP</name>
        <dbReference type="ChEBI" id="CHEBI:30616"/>
    </ligand>
</feature>
<feature type="transmembrane region" description="Helical" evidence="18">
    <location>
        <begin position="899"/>
        <end position="919"/>
    </location>
</feature>
<feature type="transmembrane region" description="Helical" evidence="18">
    <location>
        <begin position="74"/>
        <end position="93"/>
    </location>
</feature>
<dbReference type="SUPFAM" id="SSF81653">
    <property type="entry name" value="Calcium ATPase, transduction domain A"/>
    <property type="match status" value="1"/>
</dbReference>
<dbReference type="InterPro" id="IPR018303">
    <property type="entry name" value="ATPase_P-typ_P_site"/>
</dbReference>
<feature type="binding site" evidence="16">
    <location>
        <position position="531"/>
    </location>
    <ligand>
        <name>ATP</name>
        <dbReference type="ChEBI" id="CHEBI:30616"/>
    </ligand>
</feature>
<organism evidence="22 23">
    <name type="scientific">Holothuria leucospilota</name>
    <name type="common">Black long sea cucumber</name>
    <name type="synonym">Mertensiothuria leucospilota</name>
    <dbReference type="NCBI Taxonomy" id="206669"/>
    <lineage>
        <taxon>Eukaryota</taxon>
        <taxon>Metazoa</taxon>
        <taxon>Echinodermata</taxon>
        <taxon>Eleutherozoa</taxon>
        <taxon>Echinozoa</taxon>
        <taxon>Holothuroidea</taxon>
        <taxon>Aspidochirotacea</taxon>
        <taxon>Aspidochirotida</taxon>
        <taxon>Holothuriidae</taxon>
        <taxon>Holothuria</taxon>
    </lineage>
</organism>
<keyword evidence="4" id="KW-0813">Transport</keyword>
<evidence type="ECO:0000259" key="21">
    <source>
        <dbReference type="Pfam" id="PF16212"/>
    </source>
</evidence>
<dbReference type="EMBL" id="JAIZAY010000014">
    <property type="protein sequence ID" value="KAJ8029762.1"/>
    <property type="molecule type" value="Genomic_DNA"/>
</dbReference>
<feature type="binding site" evidence="16">
    <location>
        <position position="812"/>
    </location>
    <ligand>
        <name>ATP</name>
        <dbReference type="ChEBI" id="CHEBI:30616"/>
    </ligand>
</feature>
<keyword evidence="11 18" id="KW-1133">Transmembrane helix</keyword>
<feature type="region of interest" description="Disordered" evidence="19">
    <location>
        <begin position="1156"/>
        <end position="1193"/>
    </location>
</feature>
<feature type="binding site" evidence="16">
    <location>
        <position position="668"/>
    </location>
    <ligand>
        <name>ATP</name>
        <dbReference type="ChEBI" id="CHEBI:30616"/>
    </ligand>
</feature>
<dbReference type="InterPro" id="IPR001757">
    <property type="entry name" value="P_typ_ATPase"/>
</dbReference>
<comment type="subcellular location">
    <subcellularLocation>
        <location evidence="2">Endomembrane system</location>
        <topology evidence="2">Multi-pass membrane protein</topology>
    </subcellularLocation>
    <subcellularLocation>
        <location evidence="18">Membrane</location>
        <topology evidence="18">Multi-pass membrane protein</topology>
    </subcellularLocation>
</comment>
<evidence type="ECO:0000256" key="8">
    <source>
        <dbReference type="ARBA" id="ARBA00022840"/>
    </source>
</evidence>
<dbReference type="OrthoDB" id="377733at2759"/>
<dbReference type="Proteomes" id="UP001152320">
    <property type="component" value="Chromosome 14"/>
</dbReference>
<evidence type="ECO:0000256" key="2">
    <source>
        <dbReference type="ARBA" id="ARBA00004127"/>
    </source>
</evidence>
<comment type="caution">
    <text evidence="22">The sequence shown here is derived from an EMBL/GenBank/DDBJ whole genome shotgun (WGS) entry which is preliminary data.</text>
</comment>
<comment type="catalytic activity">
    <reaction evidence="14 18">
        <text>ATP + H2O + phospholipidSide 1 = ADP + phosphate + phospholipidSide 2.</text>
        <dbReference type="EC" id="7.6.2.1"/>
    </reaction>
</comment>
<evidence type="ECO:0000256" key="13">
    <source>
        <dbReference type="ARBA" id="ARBA00023136"/>
    </source>
</evidence>
<evidence type="ECO:0000256" key="7">
    <source>
        <dbReference type="ARBA" id="ARBA00022741"/>
    </source>
</evidence>
<dbReference type="FunFam" id="3.40.50.1000:FF:000001">
    <property type="entry name" value="Phospholipid-transporting ATPase IC"/>
    <property type="match status" value="1"/>
</dbReference>
<evidence type="ECO:0000256" key="14">
    <source>
        <dbReference type="ARBA" id="ARBA00034036"/>
    </source>
</evidence>
<feature type="compositionally biased region" description="Basic and acidic residues" evidence="19">
    <location>
        <begin position="1163"/>
        <end position="1193"/>
    </location>
</feature>
<dbReference type="GO" id="GO:0005886">
    <property type="term" value="C:plasma membrane"/>
    <property type="evidence" value="ECO:0007669"/>
    <property type="project" value="TreeGrafter"/>
</dbReference>
<dbReference type="InterPro" id="IPR023298">
    <property type="entry name" value="ATPase_P-typ_TM_dom_sf"/>
</dbReference>
<feature type="binding site" evidence="16">
    <location>
        <position position="789"/>
    </location>
    <ligand>
        <name>ATP</name>
        <dbReference type="ChEBI" id="CHEBI:30616"/>
    </ligand>
</feature>
<keyword evidence="13 18" id="KW-0472">Membrane</keyword>
<dbReference type="EC" id="7.6.2.1" evidence="18"/>
<evidence type="ECO:0000256" key="4">
    <source>
        <dbReference type="ARBA" id="ARBA00022448"/>
    </source>
</evidence>
<dbReference type="SFLD" id="SFLDF00027">
    <property type="entry name" value="p-type_atpase"/>
    <property type="match status" value="1"/>
</dbReference>
<dbReference type="GO" id="GO:0140345">
    <property type="term" value="F:phosphatidylcholine flippase activity"/>
    <property type="evidence" value="ECO:0007669"/>
    <property type="project" value="UniProtKB-ARBA"/>
</dbReference>
<dbReference type="FunFam" id="2.70.150.10:FF:000025">
    <property type="entry name" value="Phospholipid-transporting ATPase"/>
    <property type="match status" value="1"/>
</dbReference>
<keyword evidence="6 17" id="KW-0479">Metal-binding</keyword>